<evidence type="ECO:0000313" key="2">
    <source>
        <dbReference type="EMBL" id="RJP16106.1"/>
    </source>
</evidence>
<dbReference type="Pfam" id="PF06050">
    <property type="entry name" value="HGD-D"/>
    <property type="match status" value="1"/>
</dbReference>
<evidence type="ECO:0000256" key="1">
    <source>
        <dbReference type="ARBA" id="ARBA00005806"/>
    </source>
</evidence>
<comment type="similarity">
    <text evidence="1">Belongs to the FldB/FldC dehydratase alpha/beta subunit family.</text>
</comment>
<dbReference type="PANTHER" id="PTHR30548:SF1">
    <property type="entry name" value="DEHYDRATASE SUBUNIT MJ0007-RELATED"/>
    <property type="match status" value="1"/>
</dbReference>
<sequence>MGLCFVSSSGTREYPPPFSNVYLRRTTCSRFHLIYTKQKHFARMPTKRWGMAEAKGTGSIYGPKGVEWRLSPKQNHRPFPSPKLLCSRRRSPKPFDTFHPPRYTSLSLCRVFLLRDRPMETDKAASSPMADFSFFRQAVARWHEQARELAMTRKIMGYFCDFVPEELLDAAGFIPMRIIGTRKPISLADKYLQSNVCSFARSSLELVLDGTYRYLSGVVVPHSCDVITKMYDLWAYRAGYPDFCHYLWYPHKVNDPTARSAFIDEARRLKTSIEQHTDSPITEQSLRESIVRYNENRRLLQKLYALRKNTLSPLTGTESLFITLSSMLMPKEDHSLRLRELLDALASSQTLEKRRPRILLSAAALDDVELISAIENLGGLVAVDDSCTGFRYFWQEVRENGDPIEAIADRYLQKIPCPRTFDSGARIDFLMNNIDDYAVDGVIMYILRCCDAHLFQMPDLQRKLKAKGVPVLYLQGDHSAAISEETKNRIAAFLEMLGG</sequence>
<name>A0A3A4NCN3_ABYX5</name>
<dbReference type="InterPro" id="IPR010327">
    <property type="entry name" value="FldB/FldC_alpha/beta"/>
</dbReference>
<dbReference type="Gene3D" id="1.20.1270.370">
    <property type="match status" value="1"/>
</dbReference>
<dbReference type="PANTHER" id="PTHR30548">
    <property type="entry name" value="2-HYDROXYGLUTARYL-COA DEHYDRATASE, D-COMPONENT-RELATED"/>
    <property type="match status" value="1"/>
</dbReference>
<dbReference type="Gene3D" id="3.40.50.11900">
    <property type="match status" value="1"/>
</dbReference>
<protein>
    <submittedName>
        <fullName evidence="2">2-hydroxyacyl-CoA dehydratase</fullName>
    </submittedName>
</protein>
<dbReference type="AlphaFoldDB" id="A0A3A4NCN3"/>
<gene>
    <name evidence="2" type="ORF">C4520_19005</name>
</gene>
<accession>A0A3A4NCN3</accession>
<evidence type="ECO:0000313" key="3">
    <source>
        <dbReference type="Proteomes" id="UP000265882"/>
    </source>
</evidence>
<dbReference type="Proteomes" id="UP000265882">
    <property type="component" value="Unassembled WGS sequence"/>
</dbReference>
<dbReference type="Gene3D" id="3.40.50.11890">
    <property type="match status" value="1"/>
</dbReference>
<organism evidence="2 3">
    <name type="scientific">Abyssobacteria bacterium (strain SURF_5)</name>
    <dbReference type="NCBI Taxonomy" id="2093360"/>
    <lineage>
        <taxon>Bacteria</taxon>
        <taxon>Pseudomonadati</taxon>
        <taxon>Candidatus Hydrogenedentota</taxon>
        <taxon>Candidatus Abyssobacteria</taxon>
    </lineage>
</organism>
<comment type="caution">
    <text evidence="2">The sequence shown here is derived from an EMBL/GenBank/DDBJ whole genome shotgun (WGS) entry which is preliminary data.</text>
</comment>
<dbReference type="EMBL" id="QZKU01000128">
    <property type="protein sequence ID" value="RJP16106.1"/>
    <property type="molecule type" value="Genomic_DNA"/>
</dbReference>
<proteinExistence type="inferred from homology"/>
<reference evidence="2 3" key="1">
    <citation type="journal article" date="2017" name="ISME J.">
        <title>Energy and carbon metabolisms in a deep terrestrial subsurface fluid microbial community.</title>
        <authorList>
            <person name="Momper L."/>
            <person name="Jungbluth S.P."/>
            <person name="Lee M.D."/>
            <person name="Amend J.P."/>
        </authorList>
    </citation>
    <scope>NUCLEOTIDE SEQUENCE [LARGE SCALE GENOMIC DNA]</scope>
    <source>
        <strain evidence="2">SURF_5</strain>
    </source>
</reference>